<keyword evidence="1" id="KW-0143">Chaperone</keyword>
<dbReference type="Proteomes" id="UP000549394">
    <property type="component" value="Unassembled WGS sequence"/>
</dbReference>
<dbReference type="EMBL" id="CAJFCJ010000005">
    <property type="protein sequence ID" value="CAD5115061.1"/>
    <property type="molecule type" value="Genomic_DNA"/>
</dbReference>
<dbReference type="InterPro" id="IPR036020">
    <property type="entry name" value="WW_dom_sf"/>
</dbReference>
<dbReference type="GO" id="GO:0051087">
    <property type="term" value="F:protein-folding chaperone binding"/>
    <property type="evidence" value="ECO:0007669"/>
    <property type="project" value="InterPro"/>
</dbReference>
<feature type="compositionally biased region" description="Polar residues" evidence="2">
    <location>
        <begin position="91"/>
        <end position="117"/>
    </location>
</feature>
<dbReference type="Gene3D" id="1.20.58.120">
    <property type="entry name" value="BAG domain"/>
    <property type="match status" value="1"/>
</dbReference>
<dbReference type="PROSITE" id="PS01159">
    <property type="entry name" value="WW_DOMAIN_1"/>
    <property type="match status" value="1"/>
</dbReference>
<dbReference type="GO" id="GO:0005829">
    <property type="term" value="C:cytosol"/>
    <property type="evidence" value="ECO:0007669"/>
    <property type="project" value="TreeGrafter"/>
</dbReference>
<dbReference type="InterPro" id="IPR039773">
    <property type="entry name" value="BAG_chaperone_regulator"/>
</dbReference>
<organism evidence="5 6">
    <name type="scientific">Dimorphilus gyrociliatus</name>
    <dbReference type="NCBI Taxonomy" id="2664684"/>
    <lineage>
        <taxon>Eukaryota</taxon>
        <taxon>Metazoa</taxon>
        <taxon>Spiralia</taxon>
        <taxon>Lophotrochozoa</taxon>
        <taxon>Annelida</taxon>
        <taxon>Polychaeta</taxon>
        <taxon>Polychaeta incertae sedis</taxon>
        <taxon>Dinophilidae</taxon>
        <taxon>Dimorphilus</taxon>
    </lineage>
</organism>
<dbReference type="CDD" id="cd00201">
    <property type="entry name" value="WW"/>
    <property type="match status" value="1"/>
</dbReference>
<feature type="compositionally biased region" description="Low complexity" evidence="2">
    <location>
        <begin position="69"/>
        <end position="81"/>
    </location>
</feature>
<reference evidence="5 6" key="1">
    <citation type="submission" date="2020-08" db="EMBL/GenBank/DDBJ databases">
        <authorList>
            <person name="Hejnol A."/>
        </authorList>
    </citation>
    <scope>NUCLEOTIDE SEQUENCE [LARGE SCALE GENOMIC DNA]</scope>
</reference>
<evidence type="ECO:0000259" key="3">
    <source>
        <dbReference type="PROSITE" id="PS50020"/>
    </source>
</evidence>
<dbReference type="InterPro" id="IPR003103">
    <property type="entry name" value="BAG_domain"/>
</dbReference>
<keyword evidence="6" id="KW-1185">Reference proteome</keyword>
<dbReference type="PANTHER" id="PTHR12329:SF5">
    <property type="entry name" value="STARVIN, ISOFORM E"/>
    <property type="match status" value="1"/>
</dbReference>
<proteinExistence type="predicted"/>
<dbReference type="GO" id="GO:0005634">
    <property type="term" value="C:nucleus"/>
    <property type="evidence" value="ECO:0007669"/>
    <property type="project" value="TreeGrafter"/>
</dbReference>
<dbReference type="Pfam" id="PF00397">
    <property type="entry name" value="WW"/>
    <property type="match status" value="1"/>
</dbReference>
<dbReference type="OrthoDB" id="333905at2759"/>
<dbReference type="InterPro" id="IPR036533">
    <property type="entry name" value="BAG_dom_sf"/>
</dbReference>
<feature type="compositionally biased region" description="Low complexity" evidence="2">
    <location>
        <begin position="118"/>
        <end position="132"/>
    </location>
</feature>
<evidence type="ECO:0000256" key="2">
    <source>
        <dbReference type="SAM" id="MobiDB-lite"/>
    </source>
</evidence>
<evidence type="ECO:0000313" key="6">
    <source>
        <dbReference type="Proteomes" id="UP000549394"/>
    </source>
</evidence>
<evidence type="ECO:0000256" key="1">
    <source>
        <dbReference type="ARBA" id="ARBA00023186"/>
    </source>
</evidence>
<dbReference type="Pfam" id="PF02179">
    <property type="entry name" value="BAG"/>
    <property type="match status" value="1"/>
</dbReference>
<feature type="domain" description="BAG" evidence="4">
    <location>
        <begin position="183"/>
        <end position="260"/>
    </location>
</feature>
<feature type="region of interest" description="Disordered" evidence="2">
    <location>
        <begin position="65"/>
        <end position="135"/>
    </location>
</feature>
<dbReference type="PANTHER" id="PTHR12329">
    <property type="entry name" value="BCL2-ASSOCIATED ATHANOGENE"/>
    <property type="match status" value="1"/>
</dbReference>
<dbReference type="GO" id="GO:0050821">
    <property type="term" value="P:protein stabilization"/>
    <property type="evidence" value="ECO:0007669"/>
    <property type="project" value="TreeGrafter"/>
</dbReference>
<dbReference type="SUPFAM" id="SSF51045">
    <property type="entry name" value="WW domain"/>
    <property type="match status" value="1"/>
</dbReference>
<dbReference type="SMART" id="SM00456">
    <property type="entry name" value="WW"/>
    <property type="match status" value="1"/>
</dbReference>
<dbReference type="SMART" id="SM00264">
    <property type="entry name" value="BAG"/>
    <property type="match status" value="1"/>
</dbReference>
<dbReference type="GO" id="GO:0000774">
    <property type="term" value="F:adenyl-nucleotide exchange factor activity"/>
    <property type="evidence" value="ECO:0007669"/>
    <property type="project" value="TreeGrafter"/>
</dbReference>
<protein>
    <submittedName>
        <fullName evidence="5">DgyrCDS4077</fullName>
    </submittedName>
</protein>
<accession>A0A7I8VIF8</accession>
<dbReference type="AlphaFoldDB" id="A0A7I8VIF8"/>
<feature type="region of interest" description="Disordered" evidence="2">
    <location>
        <begin position="148"/>
        <end position="184"/>
    </location>
</feature>
<dbReference type="PROSITE" id="PS51035">
    <property type="entry name" value="BAG"/>
    <property type="match status" value="1"/>
</dbReference>
<feature type="domain" description="WW" evidence="3">
    <location>
        <begin position="12"/>
        <end position="46"/>
    </location>
</feature>
<dbReference type="GO" id="GO:0016020">
    <property type="term" value="C:membrane"/>
    <property type="evidence" value="ECO:0007669"/>
    <property type="project" value="TreeGrafter"/>
</dbReference>
<dbReference type="Gene3D" id="2.20.70.10">
    <property type="match status" value="1"/>
</dbReference>
<name>A0A7I8VIF8_9ANNE</name>
<sequence>MYGHSANQSNNEPLPPGWQMMIDQRTGWPFYINHNDQTTTWEDPRLRKSDHQNSINIPIQRVGNEQRMPQQPQPQYQPQQPHGGHNIPYQAYQQQTHPNYQHPQPSNLPYPSNFAATNPNNQANFSSNNNAPHNPIVKEIPIQREGHTASMTKTPATSNSTHLETSKPSADSRNTPSPLPLSSMDKVNKITDEVKSLKEKVEIFKGKKSDKEYLYLEEMLTRQLIQLDNIDSEGDDTIRACRKAAVQMVQTSIDILEHKCSQYNNTMTNYSTANKESDGTTS</sequence>
<dbReference type="PROSITE" id="PS50020">
    <property type="entry name" value="WW_DOMAIN_2"/>
    <property type="match status" value="1"/>
</dbReference>
<evidence type="ECO:0000313" key="5">
    <source>
        <dbReference type="EMBL" id="CAD5115061.1"/>
    </source>
</evidence>
<feature type="compositionally biased region" description="Polar residues" evidence="2">
    <location>
        <begin position="149"/>
        <end position="176"/>
    </location>
</feature>
<evidence type="ECO:0000259" key="4">
    <source>
        <dbReference type="PROSITE" id="PS51035"/>
    </source>
</evidence>
<dbReference type="SUPFAM" id="SSF63491">
    <property type="entry name" value="BAG domain"/>
    <property type="match status" value="1"/>
</dbReference>
<gene>
    <name evidence="5" type="ORF">DGYR_LOCUS3837</name>
</gene>
<comment type="caution">
    <text evidence="5">The sequence shown here is derived from an EMBL/GenBank/DDBJ whole genome shotgun (WGS) entry which is preliminary data.</text>
</comment>
<dbReference type="InterPro" id="IPR001202">
    <property type="entry name" value="WW_dom"/>
</dbReference>